<feature type="domain" description="Histidine kinase/HSP90-like ATPase" evidence="2">
    <location>
        <begin position="42"/>
        <end position="147"/>
    </location>
</feature>
<dbReference type="GO" id="GO:0004674">
    <property type="term" value="F:protein serine/threonine kinase activity"/>
    <property type="evidence" value="ECO:0007669"/>
    <property type="project" value="UniProtKB-KW"/>
</dbReference>
<dbReference type="InterPro" id="IPR050267">
    <property type="entry name" value="Anti-sigma-factor_SerPK"/>
</dbReference>
<protein>
    <submittedName>
        <fullName evidence="3">ATP-binding protein</fullName>
    </submittedName>
</protein>
<dbReference type="GO" id="GO:0005524">
    <property type="term" value="F:ATP binding"/>
    <property type="evidence" value="ECO:0007669"/>
    <property type="project" value="UniProtKB-KW"/>
</dbReference>
<gene>
    <name evidence="3" type="ORF">CK936_31580</name>
</gene>
<evidence type="ECO:0000313" key="3">
    <source>
        <dbReference type="EMBL" id="PAU45053.1"/>
    </source>
</evidence>
<dbReference type="InterPro" id="IPR003594">
    <property type="entry name" value="HATPase_dom"/>
</dbReference>
<dbReference type="PANTHER" id="PTHR35526:SF3">
    <property type="entry name" value="ANTI-SIGMA-F FACTOR RSBW"/>
    <property type="match status" value="1"/>
</dbReference>
<keyword evidence="3" id="KW-0067">ATP-binding</keyword>
<name>A0A2A2CXX1_9ACTN</name>
<dbReference type="Pfam" id="PF13581">
    <property type="entry name" value="HATPase_c_2"/>
    <property type="match status" value="1"/>
</dbReference>
<keyword evidence="3" id="KW-0547">Nucleotide-binding</keyword>
<dbReference type="Gene3D" id="3.30.565.10">
    <property type="entry name" value="Histidine kinase-like ATPase, C-terminal domain"/>
    <property type="match status" value="1"/>
</dbReference>
<keyword evidence="1" id="KW-0418">Kinase</keyword>
<dbReference type="AlphaFoldDB" id="A0A2A2CXX1"/>
<evidence type="ECO:0000256" key="1">
    <source>
        <dbReference type="ARBA" id="ARBA00022527"/>
    </source>
</evidence>
<dbReference type="InterPro" id="IPR036890">
    <property type="entry name" value="HATPase_C_sf"/>
</dbReference>
<dbReference type="PANTHER" id="PTHR35526">
    <property type="entry name" value="ANTI-SIGMA-F FACTOR RSBW-RELATED"/>
    <property type="match status" value="1"/>
</dbReference>
<proteinExistence type="predicted"/>
<dbReference type="CDD" id="cd16936">
    <property type="entry name" value="HATPase_RsbW-like"/>
    <property type="match status" value="1"/>
</dbReference>
<comment type="caution">
    <text evidence="3">The sequence shown here is derived from an EMBL/GenBank/DDBJ whole genome shotgun (WGS) entry which is preliminary data.</text>
</comment>
<keyword evidence="1" id="KW-0723">Serine/threonine-protein kinase</keyword>
<accession>A0A2A2CXX1</accession>
<evidence type="ECO:0000313" key="4">
    <source>
        <dbReference type="Proteomes" id="UP000218944"/>
    </source>
</evidence>
<reference evidence="3 4" key="1">
    <citation type="submission" date="2017-08" db="EMBL/GenBank/DDBJ databases">
        <title>Genome sequence of Streptomyces albireticuli NRRL B-1670.</title>
        <authorList>
            <person name="Graham D.E."/>
            <person name="Mahan K.M."/>
            <person name="Klingeman D.M."/>
            <person name="Hettich R.L."/>
            <person name="Parry R.J."/>
            <person name="Spain J.C."/>
        </authorList>
    </citation>
    <scope>NUCLEOTIDE SEQUENCE [LARGE SCALE GENOMIC DNA]</scope>
    <source>
        <strain evidence="3 4">NRRL B-1670</strain>
    </source>
</reference>
<dbReference type="Proteomes" id="UP000218944">
    <property type="component" value="Unassembled WGS sequence"/>
</dbReference>
<organism evidence="3 4">
    <name type="scientific">Streptomyces albireticuli</name>
    <dbReference type="NCBI Taxonomy" id="1940"/>
    <lineage>
        <taxon>Bacteria</taxon>
        <taxon>Bacillati</taxon>
        <taxon>Actinomycetota</taxon>
        <taxon>Actinomycetes</taxon>
        <taxon>Kitasatosporales</taxon>
        <taxon>Streptomycetaceae</taxon>
        <taxon>Streptomyces</taxon>
    </lineage>
</organism>
<evidence type="ECO:0000259" key="2">
    <source>
        <dbReference type="Pfam" id="PF13581"/>
    </source>
</evidence>
<sequence>MTPGPSHQNPAGGVVLPLPAIDTVPPATTNAIEPFEYILHVPHDPRAVRVARTTLRAALTAHGLDELTGRAELLAGEMLTNAIVHTTGDAELRVRWSEWEVLRMTVWDSCPQPPGVRNTHPYSDSGRGLALLQLLADRWNYFSLPRGLTTTESKAVWCEITRKAPPAWG</sequence>
<dbReference type="EMBL" id="NSJV01000594">
    <property type="protein sequence ID" value="PAU45053.1"/>
    <property type="molecule type" value="Genomic_DNA"/>
</dbReference>
<keyword evidence="4" id="KW-1185">Reference proteome</keyword>
<dbReference type="SUPFAM" id="SSF55874">
    <property type="entry name" value="ATPase domain of HSP90 chaperone/DNA topoisomerase II/histidine kinase"/>
    <property type="match status" value="1"/>
</dbReference>
<keyword evidence="1" id="KW-0808">Transferase</keyword>